<dbReference type="OrthoDB" id="9815730at2"/>
<protein>
    <recommendedName>
        <fullName evidence="1">Type IV secretion system putative lipoprotein virB7</fullName>
    </recommendedName>
</protein>
<proteinExistence type="predicted"/>
<dbReference type="Pfam" id="PF08139">
    <property type="entry name" value="LPAM_1"/>
    <property type="match status" value="1"/>
</dbReference>
<sequence>MKKTLLTLTIATLLAGCNGGSDNKASNTTGPDSKLNYTLSGEVQSNYLAQDITVCVDLTEDWICNPSEPTTTAKSGLFNIASMNKDILHARILAVSTLNAADNQSKAYTNNTVVLAAPPLQKESGHIINGISTLISANMGHGLNPHEAARDVKAKLEKIGVTTSSDLLANLGDPRLATIDKNIQLLSASAKADQRSRVIATLAKELPQQKAFIQAENLTEQTLADTVNQLEQKSMPRLVGNDTGVTQFFNGAVLTDTPAAGFPLQDANIGFDATDKNSHSGNGFKLTKLDAKGKALPDNATEWSCVRDERTKLVWEVKSNDPKSPRWKKNEFALQIKGGVQPHSEDIKYAQKTNKSGINTTEQYQDMVNKEQLCGINTWRLPTLNEQFDLLDFGSTAKDADGNLIGLNTHYFPNTEAGYEGYGWYWSSSFMHAAYQPKDMHVYNYLDQVSDSLGDSGVQNLCKQANAECDYPTKMNVRMVSQGK</sequence>
<keyword evidence="2" id="KW-0732">Signal</keyword>
<comment type="caution">
    <text evidence="4">The sequence shown here is derived from an EMBL/GenBank/DDBJ whole genome shotgun (WGS) entry which is preliminary data.</text>
</comment>
<dbReference type="RefSeq" id="WP_048897350.1">
    <property type="nucleotide sequence ID" value="NZ_AP024853.1"/>
</dbReference>
<dbReference type="STRING" id="680026.AB733_02465"/>
<reference evidence="4 5" key="1">
    <citation type="submission" date="2018-01" db="EMBL/GenBank/DDBJ databases">
        <title>Whole genome sequencing of Histamine producing bacteria.</title>
        <authorList>
            <person name="Butler K."/>
        </authorList>
    </citation>
    <scope>NUCLEOTIDE SEQUENCE [LARGE SCALE GENOMIC DNA]</scope>
    <source>
        <strain evidence="4 5">DSM 24669</strain>
    </source>
</reference>
<evidence type="ECO:0000259" key="3">
    <source>
        <dbReference type="Pfam" id="PF07603"/>
    </source>
</evidence>
<evidence type="ECO:0000256" key="1">
    <source>
        <dbReference type="ARBA" id="ARBA00017922"/>
    </source>
</evidence>
<dbReference type="Pfam" id="PF07603">
    <property type="entry name" value="Lcl_C"/>
    <property type="match status" value="1"/>
</dbReference>
<dbReference type="Proteomes" id="UP000240481">
    <property type="component" value="Unassembled WGS sequence"/>
</dbReference>
<keyword evidence="5" id="KW-1185">Reference proteome</keyword>
<dbReference type="PROSITE" id="PS51257">
    <property type="entry name" value="PROKAR_LIPOPROTEIN"/>
    <property type="match status" value="1"/>
</dbReference>
<accession>A0A0J8VE19</accession>
<evidence type="ECO:0000313" key="5">
    <source>
        <dbReference type="Proteomes" id="UP000240481"/>
    </source>
</evidence>
<name>A0A0J8VE19_9GAMM</name>
<gene>
    <name evidence="4" type="ORF">C9I94_06410</name>
</gene>
<evidence type="ECO:0000256" key="2">
    <source>
        <dbReference type="ARBA" id="ARBA00022729"/>
    </source>
</evidence>
<evidence type="ECO:0000313" key="4">
    <source>
        <dbReference type="EMBL" id="PSW25286.1"/>
    </source>
</evidence>
<dbReference type="AlphaFoldDB" id="A0A0J8VE19"/>
<organism evidence="4 5">
    <name type="scientific">Photobacterium swingsii</name>
    <dbReference type="NCBI Taxonomy" id="680026"/>
    <lineage>
        <taxon>Bacteria</taxon>
        <taxon>Pseudomonadati</taxon>
        <taxon>Pseudomonadota</taxon>
        <taxon>Gammaproteobacteria</taxon>
        <taxon>Vibrionales</taxon>
        <taxon>Vibrionaceae</taxon>
        <taxon>Photobacterium</taxon>
    </lineage>
</organism>
<dbReference type="InterPro" id="IPR011460">
    <property type="entry name" value="Lcl_C"/>
</dbReference>
<dbReference type="InterPro" id="IPR012640">
    <property type="entry name" value="Membr_lipoprot_lipid_attach_CS"/>
</dbReference>
<feature type="domain" description="Lcl C-terminal" evidence="3">
    <location>
        <begin position="305"/>
        <end position="441"/>
    </location>
</feature>
<dbReference type="EMBL" id="PYLZ01000003">
    <property type="protein sequence ID" value="PSW25286.1"/>
    <property type="molecule type" value="Genomic_DNA"/>
</dbReference>